<dbReference type="Proteomes" id="UP001497516">
    <property type="component" value="Chromosome 6"/>
</dbReference>
<organism evidence="1 2">
    <name type="scientific">Linum trigynum</name>
    <dbReference type="NCBI Taxonomy" id="586398"/>
    <lineage>
        <taxon>Eukaryota</taxon>
        <taxon>Viridiplantae</taxon>
        <taxon>Streptophyta</taxon>
        <taxon>Embryophyta</taxon>
        <taxon>Tracheophyta</taxon>
        <taxon>Spermatophyta</taxon>
        <taxon>Magnoliopsida</taxon>
        <taxon>eudicotyledons</taxon>
        <taxon>Gunneridae</taxon>
        <taxon>Pentapetalae</taxon>
        <taxon>rosids</taxon>
        <taxon>fabids</taxon>
        <taxon>Malpighiales</taxon>
        <taxon>Linaceae</taxon>
        <taxon>Linum</taxon>
    </lineage>
</organism>
<dbReference type="AlphaFoldDB" id="A0AAV2F4G0"/>
<evidence type="ECO:0000313" key="2">
    <source>
        <dbReference type="Proteomes" id="UP001497516"/>
    </source>
</evidence>
<proteinExistence type="predicted"/>
<name>A0AAV2F4G0_9ROSI</name>
<accession>A0AAV2F4G0</accession>
<keyword evidence="2" id="KW-1185">Reference proteome</keyword>
<dbReference type="EMBL" id="OZ034819">
    <property type="protein sequence ID" value="CAL1392937.1"/>
    <property type="molecule type" value="Genomic_DNA"/>
</dbReference>
<reference evidence="1 2" key="1">
    <citation type="submission" date="2024-04" db="EMBL/GenBank/DDBJ databases">
        <authorList>
            <person name="Fracassetti M."/>
        </authorList>
    </citation>
    <scope>NUCLEOTIDE SEQUENCE [LARGE SCALE GENOMIC DNA]</scope>
</reference>
<gene>
    <name evidence="1" type="ORF">LTRI10_LOCUS33549</name>
</gene>
<evidence type="ECO:0000313" key="1">
    <source>
        <dbReference type="EMBL" id="CAL1392937.1"/>
    </source>
</evidence>
<protein>
    <submittedName>
        <fullName evidence="1">Uncharacterized protein</fullName>
    </submittedName>
</protein>
<sequence length="77" mass="8769">MSARKVEKKLHGGEVIREVDRKSIVVPCLLKTFIIFCLERWRPGHGASSDLIEQEPLSGIIPTLSRGKRFASNCYNW</sequence>